<dbReference type="Proteomes" id="UP000193136">
    <property type="component" value="Unassembled WGS sequence"/>
</dbReference>
<keyword evidence="2" id="KW-1185">Reference proteome</keyword>
<dbReference type="STRING" id="1969733.B5V00_14925"/>
<proteinExistence type="predicted"/>
<dbReference type="AlphaFoldDB" id="A0A1X0XSE6"/>
<evidence type="ECO:0008006" key="3">
    <source>
        <dbReference type="Google" id="ProtNLM"/>
    </source>
</evidence>
<sequence>MSDHPVNDRLFLIGTVHRDRYGEERLGRLLEQLRPGLVTVEMSPYARDYRTGQARSQLLRLERILKRLAEELGCPLQQLNRHPAIADIRGLLALPFEYRAARAYADAGGAILKLVDLSEVSIPKLRRVETGLISYRNLKILVRRPTGVPASGSEGYAGARQLLAEDAPESLRRAFLRSRRGAEGIGPRDAAMAEKIVELLQRRPEQRLVHIGGWVHLIDDPQQQTLYSRLAAWRPQRLLLGRRLAGC</sequence>
<gene>
    <name evidence="1" type="ORF">B5V00_14925</name>
</gene>
<dbReference type="EMBL" id="NAAD01000026">
    <property type="protein sequence ID" value="ORJ55831.1"/>
    <property type="molecule type" value="Genomic_DNA"/>
</dbReference>
<comment type="caution">
    <text evidence="1">The sequence shown here is derived from an EMBL/GenBank/DDBJ whole genome shotgun (WGS) entry which is preliminary data.</text>
</comment>
<reference evidence="1 2" key="1">
    <citation type="submission" date="2017-03" db="EMBL/GenBank/DDBJ databases">
        <title>Genome sequence of Geothermobacter sp. EPR-M, Deep-Sea Iron Reducer.</title>
        <authorList>
            <person name="Tully B."/>
            <person name="Savalia P."/>
            <person name="Abuyen K."/>
            <person name="Baughan C."/>
            <person name="Romero E."/>
            <person name="Ronkowski C."/>
            <person name="Torres B."/>
            <person name="Tremblay J."/>
            <person name="Trujillo A."/>
            <person name="Tyler M."/>
            <person name="Perez-Rodriguez I."/>
            <person name="Amend J."/>
        </authorList>
    </citation>
    <scope>NUCLEOTIDE SEQUENCE [LARGE SCALE GENOMIC DNA]</scope>
    <source>
        <strain evidence="1 2">EPR-M</strain>
    </source>
</reference>
<organism evidence="1 2">
    <name type="scientific">Geothermobacter hydrogeniphilus</name>
    <dbReference type="NCBI Taxonomy" id="1969733"/>
    <lineage>
        <taxon>Bacteria</taxon>
        <taxon>Pseudomonadati</taxon>
        <taxon>Thermodesulfobacteriota</taxon>
        <taxon>Desulfuromonadia</taxon>
        <taxon>Desulfuromonadales</taxon>
        <taxon>Geothermobacteraceae</taxon>
        <taxon>Geothermobacter</taxon>
    </lineage>
</organism>
<name>A0A1X0XSE6_9BACT</name>
<accession>A0A1X0XSE6</accession>
<evidence type="ECO:0000313" key="1">
    <source>
        <dbReference type="EMBL" id="ORJ55831.1"/>
    </source>
</evidence>
<dbReference type="OrthoDB" id="5405171at2"/>
<protein>
    <recommendedName>
        <fullName evidence="3">TraB family protein</fullName>
    </recommendedName>
</protein>
<evidence type="ECO:0000313" key="2">
    <source>
        <dbReference type="Proteomes" id="UP000193136"/>
    </source>
</evidence>
<dbReference type="RefSeq" id="WP_085011619.1">
    <property type="nucleotide sequence ID" value="NZ_NAAD01000026.1"/>
</dbReference>